<evidence type="ECO:0000313" key="1">
    <source>
        <dbReference type="EMBL" id="NDK55468.1"/>
    </source>
</evidence>
<protein>
    <submittedName>
        <fullName evidence="1">Uncharacterized protein</fullName>
    </submittedName>
</protein>
<dbReference type="EMBL" id="JAAEAA010000006">
    <property type="protein sequence ID" value="NDK55468.1"/>
    <property type="molecule type" value="Genomic_DNA"/>
</dbReference>
<dbReference type="AlphaFoldDB" id="A0A6B2H018"/>
<gene>
    <name evidence="1" type="ORF">GWO68_06030</name>
</gene>
<keyword evidence="2" id="KW-1185">Reference proteome</keyword>
<organism evidence="1 2">
    <name type="scientific">Pontibacter fetidus</name>
    <dbReference type="NCBI Taxonomy" id="2700082"/>
    <lineage>
        <taxon>Bacteria</taxon>
        <taxon>Pseudomonadati</taxon>
        <taxon>Bacteroidota</taxon>
        <taxon>Cytophagia</taxon>
        <taxon>Cytophagales</taxon>
        <taxon>Hymenobacteraceae</taxon>
        <taxon>Pontibacter</taxon>
    </lineage>
</organism>
<evidence type="ECO:0000313" key="2">
    <source>
        <dbReference type="Proteomes" id="UP000478546"/>
    </source>
</evidence>
<sequence>MQRSDRYQARYNAWLKQGAHGELVTNFYKACHYKKAGIACSYRVQLIEERNRQGVILFYAPTIDATEFSYFFDFLKDQVLQQGYQLHSTDKRKLKHERYTQDTETYLLTPLPANLPGTAICNQLYGNILIDFTRVNQHAGYIRFITDTFTDTYFSAPLPFSDLLTNVLQLTEN</sequence>
<accession>A0A6B2H018</accession>
<comment type="caution">
    <text evidence="1">The sequence shown here is derived from an EMBL/GenBank/DDBJ whole genome shotgun (WGS) entry which is preliminary data.</text>
</comment>
<reference evidence="1 2" key="1">
    <citation type="submission" date="2020-01" db="EMBL/GenBank/DDBJ databases">
        <authorList>
            <person name="Kim M.K."/>
        </authorList>
    </citation>
    <scope>NUCLEOTIDE SEQUENCE [LARGE SCALE GENOMIC DNA]</scope>
    <source>
        <strain evidence="1 2">BT213</strain>
    </source>
</reference>
<dbReference type="RefSeq" id="WP_162345531.1">
    <property type="nucleotide sequence ID" value="NZ_JAAEAA010000006.1"/>
</dbReference>
<name>A0A6B2H018_9BACT</name>
<proteinExistence type="predicted"/>
<dbReference type="Proteomes" id="UP000478546">
    <property type="component" value="Unassembled WGS sequence"/>
</dbReference>